<dbReference type="RefSeq" id="WP_064442221.1">
    <property type="nucleotide sequence ID" value="NZ_BDDI01000021.1"/>
</dbReference>
<dbReference type="OrthoDB" id="9848618at2"/>
<keyword evidence="2" id="KW-1185">Reference proteome</keyword>
<dbReference type="Proteomes" id="UP000567922">
    <property type="component" value="Unassembled WGS sequence"/>
</dbReference>
<protein>
    <submittedName>
        <fullName evidence="1">Uncharacterized protein</fullName>
    </submittedName>
</protein>
<sequence length="89" mass="9624">MIATLITTDGIYQQLSDGTSDTLHTHLGAQFDALTLTDTTDMWISDDPHHAHTFNPEASRIASEAGFAIEVYGSAVVITAPHPAYVLMH</sequence>
<evidence type="ECO:0000313" key="2">
    <source>
        <dbReference type="Proteomes" id="UP000567922"/>
    </source>
</evidence>
<accession>A0A839RTA9</accession>
<dbReference type="EMBL" id="JACHWS010000006">
    <property type="protein sequence ID" value="MBB3040105.1"/>
    <property type="molecule type" value="Genomic_DNA"/>
</dbReference>
<gene>
    <name evidence="1" type="ORF">FHU29_004600</name>
</gene>
<organism evidence="1 2">
    <name type="scientific">Hoyosella altamirensis</name>
    <dbReference type="NCBI Taxonomy" id="616997"/>
    <lineage>
        <taxon>Bacteria</taxon>
        <taxon>Bacillati</taxon>
        <taxon>Actinomycetota</taxon>
        <taxon>Actinomycetes</taxon>
        <taxon>Mycobacteriales</taxon>
        <taxon>Hoyosellaceae</taxon>
        <taxon>Hoyosella</taxon>
    </lineage>
</organism>
<reference evidence="1 2" key="1">
    <citation type="submission" date="2020-08" db="EMBL/GenBank/DDBJ databases">
        <title>Sequencing the genomes of 1000 actinobacteria strains.</title>
        <authorList>
            <person name="Klenk H.-P."/>
        </authorList>
    </citation>
    <scope>NUCLEOTIDE SEQUENCE [LARGE SCALE GENOMIC DNA]</scope>
    <source>
        <strain evidence="1 2">DSM 45258</strain>
    </source>
</reference>
<dbReference type="AlphaFoldDB" id="A0A839RTA9"/>
<proteinExistence type="predicted"/>
<name>A0A839RTA9_9ACTN</name>
<comment type="caution">
    <text evidence="1">The sequence shown here is derived from an EMBL/GenBank/DDBJ whole genome shotgun (WGS) entry which is preliminary data.</text>
</comment>
<evidence type="ECO:0000313" key="1">
    <source>
        <dbReference type="EMBL" id="MBB3040105.1"/>
    </source>
</evidence>